<accession>A0AAN1WH09</accession>
<dbReference type="KEGG" id="marq:MARGE09_P1635"/>
<keyword evidence="3" id="KW-1185">Reference proteome</keyword>
<feature type="chain" id="PRO_5043047934" evidence="1">
    <location>
        <begin position="23"/>
        <end position="466"/>
    </location>
</feature>
<feature type="signal peptide" evidence="1">
    <location>
        <begin position="1"/>
        <end position="22"/>
    </location>
</feature>
<protein>
    <submittedName>
        <fullName evidence="2">Uncharacterized protein</fullName>
    </submittedName>
</protein>
<reference evidence="2 3" key="1">
    <citation type="journal article" date="2022" name="IScience">
        <title>An ultrasensitive nanofiber-based assay for enzymatic hydrolysis and deep-sea microbial degradation of cellulose.</title>
        <authorList>
            <person name="Tsudome M."/>
            <person name="Tachioka M."/>
            <person name="Miyazaki M."/>
            <person name="Uchimura K."/>
            <person name="Tsuda M."/>
            <person name="Takaki Y."/>
            <person name="Deguchi S."/>
        </authorList>
    </citation>
    <scope>NUCLEOTIDE SEQUENCE [LARGE SCALE GENOMIC DNA]</scope>
    <source>
        <strain evidence="2 3">GE09</strain>
    </source>
</reference>
<proteinExistence type="predicted"/>
<keyword evidence="1" id="KW-0732">Signal</keyword>
<evidence type="ECO:0000256" key="1">
    <source>
        <dbReference type="SAM" id="SignalP"/>
    </source>
</evidence>
<dbReference type="Proteomes" id="UP001320119">
    <property type="component" value="Chromosome"/>
</dbReference>
<sequence length="466" mass="50600">MSHLKTLARVCGLSLLGLAVQAQTGFAYTITTVDPDYIGFGSISLDAGQVVWSDFDDTWTLNRFSEGQSEVIKSTENSLMDTHQFNGEIFWTEAFRSNPKELFVHAGSEMMLTQSGAEKAAFTYDGDTAAWFERVNGAYELFFYNGAEVQQLTQGSSFFPATQSGEFLQLDNGLVTFQAFADGANSVFLWNGSEVVRLSPAGVPATMPDIENGVVVWLQEDAQGVEEVYQYHNGVTAQLTFDGSALEKTDTQIAEGVVSWEVLTDSTSTNSELWILRDGQPQRLTNTMASGGRAQFDAGKIIWTEGEGGVASRIVENVDGETSVVHVGENPIGLKADGGFLVWREGLFPNSPAILLASPEDDVEPPAQSVNAGAEHSSTQVTVDGSLTIVASDWNAVDWTPSSLKFGITTTDGRPLNGVTVIDESGNAVALSDWWRVVSQAFTGEARYITIETTEVRELSVQWWTE</sequence>
<gene>
    <name evidence="2" type="ORF">MARGE09_P1635</name>
</gene>
<organism evidence="2 3">
    <name type="scientific">Marinagarivorans cellulosilyticus</name>
    <dbReference type="NCBI Taxonomy" id="2721545"/>
    <lineage>
        <taxon>Bacteria</taxon>
        <taxon>Pseudomonadati</taxon>
        <taxon>Pseudomonadota</taxon>
        <taxon>Gammaproteobacteria</taxon>
        <taxon>Cellvibrionales</taxon>
        <taxon>Cellvibrionaceae</taxon>
        <taxon>Marinagarivorans</taxon>
    </lineage>
</organism>
<dbReference type="RefSeq" id="WP_236986903.1">
    <property type="nucleotide sequence ID" value="NZ_AP023086.1"/>
</dbReference>
<evidence type="ECO:0000313" key="2">
    <source>
        <dbReference type="EMBL" id="BCD97434.1"/>
    </source>
</evidence>
<dbReference type="EMBL" id="AP023086">
    <property type="protein sequence ID" value="BCD97434.1"/>
    <property type="molecule type" value="Genomic_DNA"/>
</dbReference>
<evidence type="ECO:0000313" key="3">
    <source>
        <dbReference type="Proteomes" id="UP001320119"/>
    </source>
</evidence>
<dbReference type="AlphaFoldDB" id="A0AAN1WH09"/>
<name>A0AAN1WH09_9GAMM</name>